<keyword evidence="4" id="KW-1185">Reference proteome</keyword>
<dbReference type="Proteomes" id="UP001152797">
    <property type="component" value="Unassembled WGS sequence"/>
</dbReference>
<reference evidence="2" key="1">
    <citation type="submission" date="2022-10" db="EMBL/GenBank/DDBJ databases">
        <authorList>
            <person name="Chen Y."/>
            <person name="Dougan E. K."/>
            <person name="Chan C."/>
            <person name="Rhodes N."/>
            <person name="Thang M."/>
        </authorList>
    </citation>
    <scope>NUCLEOTIDE SEQUENCE</scope>
</reference>
<dbReference type="AlphaFoldDB" id="A0A9P1FNN3"/>
<evidence type="ECO:0000313" key="2">
    <source>
        <dbReference type="EMBL" id="CAI3981035.1"/>
    </source>
</evidence>
<gene>
    <name evidence="2" type="ORF">C1SCF055_LOCUS8864</name>
</gene>
<protein>
    <submittedName>
        <fullName evidence="2">Uncharacterized protein</fullName>
    </submittedName>
</protein>
<comment type="caution">
    <text evidence="2">The sequence shown here is derived from an EMBL/GenBank/DDBJ whole genome shotgun (WGS) entry which is preliminary data.</text>
</comment>
<feature type="region of interest" description="Disordered" evidence="1">
    <location>
        <begin position="50"/>
        <end position="71"/>
    </location>
</feature>
<proteinExistence type="predicted"/>
<dbReference type="EMBL" id="CAMXCT030000605">
    <property type="protein sequence ID" value="CAL4768347.1"/>
    <property type="molecule type" value="Genomic_DNA"/>
</dbReference>
<sequence>MHHLLRCHVQAHQLYLRELRGLEASAKGHSGTVDDTIWLQVVVELHGPEHAETRASRRNLERFQRQHGPID</sequence>
<accession>A0A9P1FNN3</accession>
<name>A0A9P1FNN3_9DINO</name>
<evidence type="ECO:0000313" key="4">
    <source>
        <dbReference type="Proteomes" id="UP001152797"/>
    </source>
</evidence>
<reference evidence="3 4" key="2">
    <citation type="submission" date="2024-05" db="EMBL/GenBank/DDBJ databases">
        <authorList>
            <person name="Chen Y."/>
            <person name="Shah S."/>
            <person name="Dougan E. K."/>
            <person name="Thang M."/>
            <person name="Chan C."/>
        </authorList>
    </citation>
    <scope>NUCLEOTIDE SEQUENCE [LARGE SCALE GENOMIC DNA]</scope>
</reference>
<evidence type="ECO:0000313" key="3">
    <source>
        <dbReference type="EMBL" id="CAL4768347.1"/>
    </source>
</evidence>
<organism evidence="2">
    <name type="scientific">Cladocopium goreaui</name>
    <dbReference type="NCBI Taxonomy" id="2562237"/>
    <lineage>
        <taxon>Eukaryota</taxon>
        <taxon>Sar</taxon>
        <taxon>Alveolata</taxon>
        <taxon>Dinophyceae</taxon>
        <taxon>Suessiales</taxon>
        <taxon>Symbiodiniaceae</taxon>
        <taxon>Cladocopium</taxon>
    </lineage>
</organism>
<dbReference type="EMBL" id="CAMXCT020000605">
    <property type="protein sequence ID" value="CAL1134410.1"/>
    <property type="molecule type" value="Genomic_DNA"/>
</dbReference>
<dbReference type="EMBL" id="CAMXCT010000605">
    <property type="protein sequence ID" value="CAI3981035.1"/>
    <property type="molecule type" value="Genomic_DNA"/>
</dbReference>
<evidence type="ECO:0000256" key="1">
    <source>
        <dbReference type="SAM" id="MobiDB-lite"/>
    </source>
</evidence>